<dbReference type="Proteomes" id="UP000326509">
    <property type="component" value="Unassembled WGS sequence"/>
</dbReference>
<dbReference type="RefSeq" id="WP_151673958.1">
    <property type="nucleotide sequence ID" value="NZ_BKCG01000003.1"/>
</dbReference>
<reference evidence="2 3" key="1">
    <citation type="submission" date="2019-08" db="EMBL/GenBank/DDBJ databases">
        <title>Draft genome sequence of Ulvibacter marinus type strain NBRC 109484.</title>
        <authorList>
            <person name="Kawano K."/>
            <person name="Ushijima N."/>
            <person name="Kihara M."/>
            <person name="Itoh H."/>
        </authorList>
    </citation>
    <scope>NUCLEOTIDE SEQUENCE [LARGE SCALE GENOMIC DNA]</scope>
    <source>
        <strain evidence="2 3">NBRC 109484</strain>
    </source>
</reference>
<proteinExistence type="predicted"/>
<feature type="region of interest" description="Disordered" evidence="1">
    <location>
        <begin position="24"/>
        <end position="68"/>
    </location>
</feature>
<gene>
    <name evidence="2" type="ORF">ULMA_16700</name>
</gene>
<evidence type="ECO:0000313" key="2">
    <source>
        <dbReference type="EMBL" id="GER59562.1"/>
    </source>
</evidence>
<dbReference type="EMBL" id="BKCG01000003">
    <property type="protein sequence ID" value="GER59562.1"/>
    <property type="molecule type" value="Genomic_DNA"/>
</dbReference>
<organism evidence="2 3">
    <name type="scientific">Patiriisocius marinus</name>
    <dbReference type="NCBI Taxonomy" id="1397112"/>
    <lineage>
        <taxon>Bacteria</taxon>
        <taxon>Pseudomonadati</taxon>
        <taxon>Bacteroidota</taxon>
        <taxon>Flavobacteriia</taxon>
        <taxon>Flavobacteriales</taxon>
        <taxon>Flavobacteriaceae</taxon>
        <taxon>Patiriisocius</taxon>
    </lineage>
</organism>
<dbReference type="AlphaFoldDB" id="A0A5J4IYM2"/>
<keyword evidence="3" id="KW-1185">Reference proteome</keyword>
<dbReference type="OrthoDB" id="1427857at2"/>
<accession>A0A5J4IYM2</accession>
<evidence type="ECO:0000313" key="3">
    <source>
        <dbReference type="Proteomes" id="UP000326509"/>
    </source>
</evidence>
<protein>
    <submittedName>
        <fullName evidence="2">Uncharacterized protein</fullName>
    </submittedName>
</protein>
<feature type="region of interest" description="Disordered" evidence="1">
    <location>
        <begin position="165"/>
        <end position="208"/>
    </location>
</feature>
<evidence type="ECO:0000256" key="1">
    <source>
        <dbReference type="SAM" id="MobiDB-lite"/>
    </source>
</evidence>
<feature type="compositionally biased region" description="Low complexity" evidence="1">
    <location>
        <begin position="33"/>
        <end position="54"/>
    </location>
</feature>
<feature type="compositionally biased region" description="Basic and acidic residues" evidence="1">
    <location>
        <begin position="173"/>
        <end position="205"/>
    </location>
</feature>
<sequence>MKAIITFATTCAVLCTVIVKGQTNPPQPPQPPVVSSHSDATSSSTSSSYSVTTTSDDDSNRGGNISISISDTDRSYSMSAKYPDSRISAVHDVIRKELGEGERVKNKERYQWILNKGDNEVYEVDLRGNRLSIDLDKDIAGNDLTKKFSNMGKLIRNAISGRDVDTQRQAQHLQREADRLQRDADRMRRESERMQREADRLKRDQTQLQEQVNVDAERYERDALKLAEEGMRIAEQASRLNRNAADNGGVSDVVEDMLQLSSTKMSIPFENVNKWTWPNAQNTLIQALLVNKTITSDSEVVFSRDRQGIFVNGIKMDKSNYSNYDRILLNTGIPIACDFTFYKKGNHIVIVDNMARIEPVLNDLQEQGFITNLNEKAEIEINGATAVINGKQLSNNQVSEINVLLRKRNIIPSPGKTIKISGVGNYTLGYTADKVHLGTWIAND</sequence>
<name>A0A5J4IYM2_9FLAO</name>
<comment type="caution">
    <text evidence="2">The sequence shown here is derived from an EMBL/GenBank/DDBJ whole genome shotgun (WGS) entry which is preliminary data.</text>
</comment>